<keyword evidence="3" id="KW-0808">Transferase</keyword>
<feature type="domain" description="Glycosyl transferase family 1" evidence="1">
    <location>
        <begin position="232"/>
        <end position="393"/>
    </location>
</feature>
<dbReference type="OrthoDB" id="267270at2"/>
<dbReference type="AlphaFoldDB" id="A0A1M4ZMD4"/>
<evidence type="ECO:0000259" key="2">
    <source>
        <dbReference type="Pfam" id="PF13439"/>
    </source>
</evidence>
<dbReference type="EMBL" id="FQUZ01000015">
    <property type="protein sequence ID" value="SHF19161.1"/>
    <property type="molecule type" value="Genomic_DNA"/>
</dbReference>
<dbReference type="Proteomes" id="UP000184327">
    <property type="component" value="Unassembled WGS sequence"/>
</dbReference>
<organism evidence="3 4">
    <name type="scientific">Lampropedia hyalina DSM 16112</name>
    <dbReference type="NCBI Taxonomy" id="1122156"/>
    <lineage>
        <taxon>Bacteria</taxon>
        <taxon>Pseudomonadati</taxon>
        <taxon>Pseudomonadota</taxon>
        <taxon>Betaproteobacteria</taxon>
        <taxon>Burkholderiales</taxon>
        <taxon>Comamonadaceae</taxon>
        <taxon>Lampropedia</taxon>
    </lineage>
</organism>
<evidence type="ECO:0000313" key="3">
    <source>
        <dbReference type="EMBL" id="SHF19161.1"/>
    </source>
</evidence>
<reference evidence="3 4" key="1">
    <citation type="submission" date="2016-11" db="EMBL/GenBank/DDBJ databases">
        <authorList>
            <person name="Jaros S."/>
            <person name="Januszkiewicz K."/>
            <person name="Wedrychowicz H."/>
        </authorList>
    </citation>
    <scope>NUCLEOTIDE SEQUENCE [LARGE SCALE GENOMIC DNA]</scope>
    <source>
        <strain evidence="3 4">DSM 16112</strain>
    </source>
</reference>
<dbReference type="Gene3D" id="3.40.50.2000">
    <property type="entry name" value="Glycogen Phosphorylase B"/>
    <property type="match status" value="2"/>
</dbReference>
<dbReference type="CDD" id="cd03801">
    <property type="entry name" value="GT4_PimA-like"/>
    <property type="match status" value="1"/>
</dbReference>
<feature type="domain" description="Glycosyltransferase subfamily 4-like N-terminal" evidence="2">
    <location>
        <begin position="118"/>
        <end position="219"/>
    </location>
</feature>
<proteinExistence type="predicted"/>
<dbReference type="PANTHER" id="PTHR45947">
    <property type="entry name" value="SULFOQUINOVOSYL TRANSFERASE SQD2"/>
    <property type="match status" value="1"/>
</dbReference>
<name>A0A1M4ZMD4_9BURK</name>
<dbReference type="InterPro" id="IPR028098">
    <property type="entry name" value="Glyco_trans_4-like_N"/>
</dbReference>
<sequence length="428" mass="46797">MIPPLVSPAPSVASACPSALYVGYVLKRYPRFSETFVVNEILAHEREGMKIDIFALGPVSEAHFQDGISQVRAPVTRYSDKQRNPESFWQIVRQAEQQLPGLAQHLPEALRGSVHECAQALLLAMAVRERGIQHLHAHFGTQATTVARLAALFSGVGYTFTAHAKDIYYQYEESTALDQKMRDAASTITVSDYNLAYLRQQYGADAARAVRIYNGMDLRKFPASDPAQVAQRAPHVLAVGRLVPKKGFEVLVDAVRLLKERGVAFHCTLVGEGDLREALAARMAEQGVQDCMTLTGAMPQPDIIRLLRQAAVMVAPCVISADGDRDGLPTVLLEAMALGTPVISTQVAGIPELVVDGETGLCIPPQDPALLAQAIESLLADAQRRSRFSHQARALIERDYDIDRNAAVQRQVFRRAVESHTAQTAARS</sequence>
<dbReference type="STRING" id="1122156.SAMN02745117_01476"/>
<keyword evidence="4" id="KW-1185">Reference proteome</keyword>
<dbReference type="SUPFAM" id="SSF53756">
    <property type="entry name" value="UDP-Glycosyltransferase/glycogen phosphorylase"/>
    <property type="match status" value="1"/>
</dbReference>
<evidence type="ECO:0000259" key="1">
    <source>
        <dbReference type="Pfam" id="PF00534"/>
    </source>
</evidence>
<protein>
    <submittedName>
        <fullName evidence="3">Glycosyltransferase involved in cell wall bisynthesis</fullName>
    </submittedName>
</protein>
<gene>
    <name evidence="3" type="ORF">SAMN02745117_01476</name>
</gene>
<dbReference type="InterPro" id="IPR050194">
    <property type="entry name" value="Glycosyltransferase_grp1"/>
</dbReference>
<dbReference type="Pfam" id="PF00534">
    <property type="entry name" value="Glycos_transf_1"/>
    <property type="match status" value="1"/>
</dbReference>
<accession>A0A1M4ZMD4</accession>
<evidence type="ECO:0000313" key="4">
    <source>
        <dbReference type="Proteomes" id="UP000184327"/>
    </source>
</evidence>
<dbReference type="InterPro" id="IPR001296">
    <property type="entry name" value="Glyco_trans_1"/>
</dbReference>
<dbReference type="GO" id="GO:0016757">
    <property type="term" value="F:glycosyltransferase activity"/>
    <property type="evidence" value="ECO:0007669"/>
    <property type="project" value="UniProtKB-ARBA"/>
</dbReference>
<dbReference type="RefSeq" id="WP_073356060.1">
    <property type="nucleotide sequence ID" value="NZ_FQUZ01000015.1"/>
</dbReference>
<dbReference type="PANTHER" id="PTHR45947:SF14">
    <property type="entry name" value="SLL1723 PROTEIN"/>
    <property type="match status" value="1"/>
</dbReference>
<dbReference type="Pfam" id="PF13439">
    <property type="entry name" value="Glyco_transf_4"/>
    <property type="match status" value="1"/>
</dbReference>